<dbReference type="OrthoDB" id="2067335at2"/>
<protein>
    <recommendedName>
        <fullName evidence="6">V-type ATP synthase subunit H</fullName>
    </recommendedName>
</protein>
<evidence type="ECO:0008006" key="6">
    <source>
        <dbReference type="Google" id="ProtNLM"/>
    </source>
</evidence>
<sequence length="108" mass="12112">MAHEILRSIVEAEERAGQIVTQATEDAEALKKDAQKQREVLLQQVQQQGKELMQLVAKQAEDESRVEIQNIQKNTETVCLQIKEQAAQKKEEAVQAVIGRVVGVYGSR</sequence>
<feature type="coiled-coil region" evidence="1">
    <location>
        <begin position="20"/>
        <end position="51"/>
    </location>
</feature>
<organism evidence="3 5">
    <name type="scientific">Anaerotignum propionicum DSM 1682</name>
    <dbReference type="NCBI Taxonomy" id="991789"/>
    <lineage>
        <taxon>Bacteria</taxon>
        <taxon>Bacillati</taxon>
        <taxon>Bacillota</taxon>
        <taxon>Clostridia</taxon>
        <taxon>Lachnospirales</taxon>
        <taxon>Anaerotignaceae</taxon>
        <taxon>Anaerotignum</taxon>
    </lineage>
</organism>
<keyword evidence="4" id="KW-1185">Reference proteome</keyword>
<gene>
    <name evidence="2" type="ORF">CPRO_07190</name>
    <name evidence="3" type="ORF">SAMN02745151_00760</name>
</gene>
<keyword evidence="1" id="KW-0175">Coiled coil</keyword>
<evidence type="ECO:0000313" key="5">
    <source>
        <dbReference type="Proteomes" id="UP000184204"/>
    </source>
</evidence>
<name>A0A0X8VC69_ANAPI</name>
<evidence type="ECO:0000256" key="1">
    <source>
        <dbReference type="SAM" id="Coils"/>
    </source>
</evidence>
<dbReference type="AlphaFoldDB" id="A0A0X8VC69"/>
<evidence type="ECO:0000313" key="3">
    <source>
        <dbReference type="EMBL" id="SHE45085.1"/>
    </source>
</evidence>
<dbReference type="Proteomes" id="UP000184204">
    <property type="component" value="Unassembled WGS sequence"/>
</dbReference>
<reference evidence="4" key="2">
    <citation type="submission" date="2016-01" db="EMBL/GenBank/DDBJ databases">
        <authorList>
            <person name="Poehlein A."/>
            <person name="Schlien K."/>
            <person name="Gottschalk G."/>
            <person name="Buckel W."/>
            <person name="Daniel R."/>
        </authorList>
    </citation>
    <scope>NUCLEOTIDE SEQUENCE [LARGE SCALE GENOMIC DNA]</scope>
    <source>
        <strain evidence="4">X2</strain>
    </source>
</reference>
<reference evidence="2 4" key="1">
    <citation type="journal article" date="2016" name="Genome Announc.">
        <title>Complete Genome Sequence of the Amino Acid-Fermenting Clostridium propionicum X2 (DSM 1682).</title>
        <authorList>
            <person name="Poehlein A."/>
            <person name="Schlien K."/>
            <person name="Chowdhury N.P."/>
            <person name="Gottschalk G."/>
            <person name="Buckel W."/>
            <person name="Daniel R."/>
        </authorList>
    </citation>
    <scope>NUCLEOTIDE SEQUENCE [LARGE SCALE GENOMIC DNA]</scope>
    <source>
        <strain evidence="2 4">X2</strain>
    </source>
</reference>
<dbReference type="EMBL" id="CP014223">
    <property type="protein sequence ID" value="AMJ40321.1"/>
    <property type="molecule type" value="Genomic_DNA"/>
</dbReference>
<reference evidence="5" key="3">
    <citation type="submission" date="2016-11" db="EMBL/GenBank/DDBJ databases">
        <authorList>
            <person name="Jaros S."/>
            <person name="Januszkiewicz K."/>
            <person name="Wedrychowicz H."/>
        </authorList>
    </citation>
    <scope>NUCLEOTIDE SEQUENCE [LARGE SCALE GENOMIC DNA]</scope>
    <source>
        <strain evidence="5">DSM 1682</strain>
    </source>
</reference>
<accession>A0A0X8VC69</accession>
<dbReference type="EMBL" id="FQUA01000002">
    <property type="protein sequence ID" value="SHE45085.1"/>
    <property type="molecule type" value="Genomic_DNA"/>
</dbReference>
<evidence type="ECO:0000313" key="4">
    <source>
        <dbReference type="Proteomes" id="UP000068026"/>
    </source>
</evidence>
<dbReference type="KEGG" id="cpro:CPRO_07190"/>
<dbReference type="Gene3D" id="1.20.5.2950">
    <property type="match status" value="1"/>
</dbReference>
<evidence type="ECO:0000313" key="2">
    <source>
        <dbReference type="EMBL" id="AMJ40321.1"/>
    </source>
</evidence>
<proteinExistence type="predicted"/>
<reference evidence="3" key="4">
    <citation type="submission" date="2016-11" db="EMBL/GenBank/DDBJ databases">
        <authorList>
            <person name="Varghese N."/>
            <person name="Submissions S."/>
        </authorList>
    </citation>
    <scope>NUCLEOTIDE SEQUENCE</scope>
    <source>
        <strain evidence="3">DSM 1682</strain>
    </source>
</reference>
<dbReference type="Proteomes" id="UP000068026">
    <property type="component" value="Chromosome"/>
</dbReference>
<dbReference type="RefSeq" id="WP_066047912.1">
    <property type="nucleotide sequence ID" value="NZ_CP014223.1"/>
</dbReference>